<comment type="caution">
    <text evidence="18">The sequence shown here is derived from an EMBL/GenBank/DDBJ whole genome shotgun (WGS) entry which is preliminary data.</text>
</comment>
<dbReference type="Pfam" id="PF01588">
    <property type="entry name" value="tRNA_bind"/>
    <property type="match status" value="1"/>
</dbReference>
<evidence type="ECO:0000256" key="12">
    <source>
        <dbReference type="ARBA" id="ARBA00022917"/>
    </source>
</evidence>
<reference evidence="18 19" key="1">
    <citation type="journal article" date="2015" name="Nature">
        <title>rRNA introns, odd ribosomes, and small enigmatic genomes across a large radiation of phyla.</title>
        <authorList>
            <person name="Brown C.T."/>
            <person name="Hug L.A."/>
            <person name="Thomas B.C."/>
            <person name="Sharon I."/>
            <person name="Castelle C.J."/>
            <person name="Singh A."/>
            <person name="Wilkins M.J."/>
            <person name="Williams K.H."/>
            <person name="Banfield J.F."/>
        </authorList>
    </citation>
    <scope>NUCLEOTIDE SEQUENCE [LARGE SCALE GENOMIC DNA]</scope>
</reference>
<dbReference type="GO" id="GO:0005737">
    <property type="term" value="C:cytoplasm"/>
    <property type="evidence" value="ECO:0007669"/>
    <property type="project" value="UniProtKB-SubCell"/>
</dbReference>
<evidence type="ECO:0000256" key="6">
    <source>
        <dbReference type="ARBA" id="ARBA00022490"/>
    </source>
</evidence>
<dbReference type="InterPro" id="IPR002547">
    <property type="entry name" value="tRNA-bd_dom"/>
</dbReference>
<evidence type="ECO:0000313" key="18">
    <source>
        <dbReference type="EMBL" id="KKS48555.1"/>
    </source>
</evidence>
<comment type="catalytic activity">
    <reaction evidence="15">
        <text>tRNA(Met) + L-methionine + ATP = L-methionyl-tRNA(Met) + AMP + diphosphate</text>
        <dbReference type="Rhea" id="RHEA:13481"/>
        <dbReference type="Rhea" id="RHEA-COMP:9667"/>
        <dbReference type="Rhea" id="RHEA-COMP:9698"/>
        <dbReference type="ChEBI" id="CHEBI:30616"/>
        <dbReference type="ChEBI" id="CHEBI:33019"/>
        <dbReference type="ChEBI" id="CHEBI:57844"/>
        <dbReference type="ChEBI" id="CHEBI:78442"/>
        <dbReference type="ChEBI" id="CHEBI:78530"/>
        <dbReference type="ChEBI" id="CHEBI:456215"/>
        <dbReference type="EC" id="6.1.1.10"/>
    </reaction>
</comment>
<evidence type="ECO:0000256" key="5">
    <source>
        <dbReference type="ARBA" id="ARBA00018753"/>
    </source>
</evidence>
<evidence type="ECO:0000256" key="13">
    <source>
        <dbReference type="ARBA" id="ARBA00023146"/>
    </source>
</evidence>
<evidence type="ECO:0000256" key="1">
    <source>
        <dbReference type="ARBA" id="ARBA00003314"/>
    </source>
</evidence>
<evidence type="ECO:0000256" key="4">
    <source>
        <dbReference type="ARBA" id="ARBA00012838"/>
    </source>
</evidence>
<dbReference type="GO" id="GO:0004825">
    <property type="term" value="F:methionine-tRNA ligase activity"/>
    <property type="evidence" value="ECO:0007669"/>
    <property type="project" value="UniProtKB-EC"/>
</dbReference>
<evidence type="ECO:0000256" key="10">
    <source>
        <dbReference type="ARBA" id="ARBA00022840"/>
    </source>
</evidence>
<evidence type="ECO:0000256" key="9">
    <source>
        <dbReference type="ARBA" id="ARBA00022741"/>
    </source>
</evidence>
<dbReference type="EC" id="6.1.1.10" evidence="4"/>
<protein>
    <recommendedName>
        <fullName evidence="5">Methionine--tRNA ligase</fullName>
        <ecNumber evidence="4">6.1.1.10</ecNumber>
    </recommendedName>
    <alternativeName>
        <fullName evidence="14">Methionyl-tRNA synthetase</fullName>
    </alternativeName>
</protein>
<feature type="domain" description="TRNA-binding" evidence="17">
    <location>
        <begin position="6"/>
        <end position="108"/>
    </location>
</feature>
<keyword evidence="11 16" id="KW-0694">RNA-binding</keyword>
<name>A0A0G0ZIK8_9BACT</name>
<dbReference type="AlphaFoldDB" id="A0A0G0ZIK8"/>
<dbReference type="Gene3D" id="2.40.50.140">
    <property type="entry name" value="Nucleic acid-binding proteins"/>
    <property type="match status" value="1"/>
</dbReference>
<keyword evidence="7 16" id="KW-0820">tRNA-binding</keyword>
<evidence type="ECO:0000256" key="7">
    <source>
        <dbReference type="ARBA" id="ARBA00022555"/>
    </source>
</evidence>
<evidence type="ECO:0000256" key="14">
    <source>
        <dbReference type="ARBA" id="ARBA00030904"/>
    </source>
</evidence>
<dbReference type="STRING" id="1618659.UV11_C0007G0011"/>
<evidence type="ECO:0000259" key="17">
    <source>
        <dbReference type="PROSITE" id="PS50886"/>
    </source>
</evidence>
<comment type="subunit">
    <text evidence="3">Homodimer.</text>
</comment>
<dbReference type="Proteomes" id="UP000034036">
    <property type="component" value="Unassembled WGS sequence"/>
</dbReference>
<dbReference type="CDD" id="cd02800">
    <property type="entry name" value="tRNA_bind_EcMetRS_like"/>
    <property type="match status" value="1"/>
</dbReference>
<dbReference type="SUPFAM" id="SSF50249">
    <property type="entry name" value="Nucleic acid-binding proteins"/>
    <property type="match status" value="1"/>
</dbReference>
<evidence type="ECO:0000256" key="8">
    <source>
        <dbReference type="ARBA" id="ARBA00022598"/>
    </source>
</evidence>
<evidence type="ECO:0000313" key="19">
    <source>
        <dbReference type="Proteomes" id="UP000034036"/>
    </source>
</evidence>
<organism evidence="18 19">
    <name type="scientific">Candidatus Giovannonibacteria bacterium GW2011_GWF2_42_19</name>
    <dbReference type="NCBI Taxonomy" id="1618659"/>
    <lineage>
        <taxon>Bacteria</taxon>
        <taxon>Candidatus Giovannoniibacteriota</taxon>
    </lineage>
</organism>
<sequence>MISYEEFKKVDLRIAKILVVEKIDGSDKLLRLEVDVGAEIGTRQIIAGIGKVYAPEYLVGREVVIVANLEPRKLMGFESEGMLLAADSVEGPVLLMPEKEVSSGIGIK</sequence>
<gene>
    <name evidence="18" type="ORF">UV11_C0007G0011</name>
</gene>
<dbReference type="PROSITE" id="PS50886">
    <property type="entry name" value="TRBD"/>
    <property type="match status" value="1"/>
</dbReference>
<evidence type="ECO:0000256" key="16">
    <source>
        <dbReference type="PROSITE-ProRule" id="PRU00209"/>
    </source>
</evidence>
<dbReference type="PANTHER" id="PTHR11586:SF37">
    <property type="entry name" value="TRNA-BINDING DOMAIN-CONTAINING PROTEIN"/>
    <property type="match status" value="1"/>
</dbReference>
<evidence type="ECO:0000256" key="11">
    <source>
        <dbReference type="ARBA" id="ARBA00022884"/>
    </source>
</evidence>
<evidence type="ECO:0000256" key="15">
    <source>
        <dbReference type="ARBA" id="ARBA00047364"/>
    </source>
</evidence>
<comment type="subcellular location">
    <subcellularLocation>
        <location evidence="2">Cytoplasm</location>
    </subcellularLocation>
</comment>
<dbReference type="FunFam" id="2.40.50.140:FF:000042">
    <property type="entry name" value="Methionine--tRNA ligase"/>
    <property type="match status" value="1"/>
</dbReference>
<comment type="function">
    <text evidence="1">Is required not only for elongation of protein synthesis but also for the initiation of all mRNA translation through initiator tRNA(fMet) aminoacylation.</text>
</comment>
<dbReference type="GO" id="GO:0000049">
    <property type="term" value="F:tRNA binding"/>
    <property type="evidence" value="ECO:0007669"/>
    <property type="project" value="UniProtKB-UniRule"/>
</dbReference>
<dbReference type="NCBIfam" id="TIGR00399">
    <property type="entry name" value="metG_C_term"/>
    <property type="match status" value="1"/>
</dbReference>
<dbReference type="InterPro" id="IPR004495">
    <property type="entry name" value="Met-tRNA-synth_bsu_C"/>
</dbReference>
<evidence type="ECO:0000256" key="2">
    <source>
        <dbReference type="ARBA" id="ARBA00004496"/>
    </source>
</evidence>
<keyword evidence="6" id="KW-0963">Cytoplasm</keyword>
<accession>A0A0G0ZIK8</accession>
<evidence type="ECO:0000256" key="3">
    <source>
        <dbReference type="ARBA" id="ARBA00011738"/>
    </source>
</evidence>
<dbReference type="GO" id="GO:0006431">
    <property type="term" value="P:methionyl-tRNA aminoacylation"/>
    <property type="evidence" value="ECO:0007669"/>
    <property type="project" value="InterPro"/>
</dbReference>
<keyword evidence="12" id="KW-0648">Protein biosynthesis</keyword>
<dbReference type="GO" id="GO:0005524">
    <property type="term" value="F:ATP binding"/>
    <property type="evidence" value="ECO:0007669"/>
    <property type="project" value="UniProtKB-KW"/>
</dbReference>
<dbReference type="InterPro" id="IPR012340">
    <property type="entry name" value="NA-bd_OB-fold"/>
</dbReference>
<dbReference type="PANTHER" id="PTHR11586">
    <property type="entry name" value="TRNA-AMINOACYLATION COFACTOR ARC1 FAMILY MEMBER"/>
    <property type="match status" value="1"/>
</dbReference>
<dbReference type="PATRIC" id="fig|1618659.3.peg.294"/>
<dbReference type="InterPro" id="IPR051270">
    <property type="entry name" value="Tyrosine-tRNA_ligase_regulator"/>
</dbReference>
<keyword evidence="8 18" id="KW-0436">Ligase</keyword>
<keyword evidence="9" id="KW-0547">Nucleotide-binding</keyword>
<keyword evidence="13" id="KW-0030">Aminoacyl-tRNA synthetase</keyword>
<proteinExistence type="predicted"/>
<dbReference type="EMBL" id="LCDF01000007">
    <property type="protein sequence ID" value="KKS48555.1"/>
    <property type="molecule type" value="Genomic_DNA"/>
</dbReference>
<keyword evidence="10" id="KW-0067">ATP-binding</keyword>